<proteinExistence type="predicted"/>
<dbReference type="eggNOG" id="ENOG502Z7QF">
    <property type="taxonomic scope" value="Bacteria"/>
</dbReference>
<dbReference type="SMART" id="SM00060">
    <property type="entry name" value="FN3"/>
    <property type="match status" value="1"/>
</dbReference>
<dbReference type="InterPro" id="IPR032530">
    <property type="entry name" value="DUF4957"/>
</dbReference>
<dbReference type="SUPFAM" id="SSF51126">
    <property type="entry name" value="Pectin lyase-like"/>
    <property type="match status" value="1"/>
</dbReference>
<name>A0A1I2BCW9_9BACT</name>
<dbReference type="Gene3D" id="2.160.20.10">
    <property type="entry name" value="Single-stranded right-handed beta-helix, Pectin lyase-like"/>
    <property type="match status" value="1"/>
</dbReference>
<feature type="domain" description="Fibronectin type-III" evidence="1">
    <location>
        <begin position="41"/>
        <end position="137"/>
    </location>
</feature>
<evidence type="ECO:0000313" key="3">
    <source>
        <dbReference type="Proteomes" id="UP000181976"/>
    </source>
</evidence>
<dbReference type="Gene3D" id="2.60.40.10">
    <property type="entry name" value="Immunoglobulins"/>
    <property type="match status" value="1"/>
</dbReference>
<keyword evidence="3" id="KW-1185">Reference proteome</keyword>
<dbReference type="CDD" id="cd00063">
    <property type="entry name" value="FN3"/>
    <property type="match status" value="1"/>
</dbReference>
<protein>
    <submittedName>
        <fullName evidence="2">Fibronectin type III domain-containing protein</fullName>
    </submittedName>
</protein>
<evidence type="ECO:0000259" key="1">
    <source>
        <dbReference type="PROSITE" id="PS50853"/>
    </source>
</evidence>
<dbReference type="Pfam" id="PF17161">
    <property type="entry name" value="DUF5123"/>
    <property type="match status" value="1"/>
</dbReference>
<organism evidence="2 3">
    <name type="scientific">Thermophagus xiamenensis</name>
    <dbReference type="NCBI Taxonomy" id="385682"/>
    <lineage>
        <taxon>Bacteria</taxon>
        <taxon>Pseudomonadati</taxon>
        <taxon>Bacteroidota</taxon>
        <taxon>Bacteroidia</taxon>
        <taxon>Marinilabiliales</taxon>
        <taxon>Marinilabiliaceae</taxon>
        <taxon>Thermophagus</taxon>
    </lineage>
</organism>
<dbReference type="InterPro" id="IPR003961">
    <property type="entry name" value="FN3_dom"/>
</dbReference>
<dbReference type="PROSITE" id="PS50853">
    <property type="entry name" value="FN3"/>
    <property type="match status" value="1"/>
</dbReference>
<dbReference type="InterPro" id="IPR013783">
    <property type="entry name" value="Ig-like_fold"/>
</dbReference>
<dbReference type="PROSITE" id="PS51257">
    <property type="entry name" value="PROKAR_LIPOPROTEIN"/>
    <property type="match status" value="1"/>
</dbReference>
<dbReference type="InterPro" id="IPR036116">
    <property type="entry name" value="FN3_sf"/>
</dbReference>
<dbReference type="RefSeq" id="WP_010528116.1">
    <property type="nucleotide sequence ID" value="NZ_AFSL01000072.1"/>
</dbReference>
<dbReference type="AlphaFoldDB" id="A0A1I2BCW9"/>
<dbReference type="InParanoid" id="A0A1I2BCW9"/>
<dbReference type="EMBL" id="FONA01000013">
    <property type="protein sequence ID" value="SFE53946.1"/>
    <property type="molecule type" value="Genomic_DNA"/>
</dbReference>
<gene>
    <name evidence="2" type="ORF">SAMN05444380_11320</name>
</gene>
<dbReference type="SUPFAM" id="SSF49265">
    <property type="entry name" value="Fibronectin type III"/>
    <property type="match status" value="1"/>
</dbReference>
<dbReference type="InterPro" id="IPR012334">
    <property type="entry name" value="Pectin_lyas_fold"/>
</dbReference>
<reference evidence="2 3" key="1">
    <citation type="submission" date="2016-10" db="EMBL/GenBank/DDBJ databases">
        <authorList>
            <person name="de Groot N.N."/>
        </authorList>
    </citation>
    <scope>NUCLEOTIDE SEQUENCE [LARGE SCALE GENOMIC DNA]</scope>
    <source>
        <strain evidence="2 3">DSM 19012</strain>
    </source>
</reference>
<sequence>MNSVLKFLLILFGLVGIALVYSCSDDIDPELTELKVSRLFSPTNLEVRVINQTSARLTWEAVSNADSYEVEFYENGNEDFSGTPVKTKSGLTMKDLPYLEPGFRGETEYSVRVKAVADDIADSKWVSASFITGTEQIFYDINPDDLTHNSVVLRWPAGEVATTIILTPGDIVHNITEDEIAAGAALITGLASETDYVAVMKRDNDTRGTISFRTLIDLGGAIQVFPEDNLVEIIANAQPDDAFALMPGDYVIDGNISVSNTISLKGVDPNEKPVIKGAVIRMSGGAGLELRNLILDGTTSDGNQTIVYDEELATPYGDVVIDGCEISNYIKGVFYASKAVLIESVTITNTIYSNIVCDGGDFIDFRGGMTKKLDFINNTVYNSAFDRDLIRMDSGGSTNFPGNSCVVTFENNTLYNVINKEGTTRRIMYVRHADHSIYIRKNLFSNVLANYSRQSETNIVEYDRNNYHNSPNLYDNGFTHFDATSTYLTVDPGFADPENADFTVSHEDIIFYEIGDMRWLP</sequence>
<accession>A0A1I2BCW9</accession>
<dbReference type="Proteomes" id="UP000181976">
    <property type="component" value="Unassembled WGS sequence"/>
</dbReference>
<dbReference type="STRING" id="385682.SAMN05444380_11320"/>
<dbReference type="InterPro" id="IPR011050">
    <property type="entry name" value="Pectin_lyase_fold/virulence"/>
</dbReference>
<dbReference type="Pfam" id="PF16318">
    <property type="entry name" value="DUF4957"/>
    <property type="match status" value="1"/>
</dbReference>
<dbReference type="InterPro" id="IPR033427">
    <property type="entry name" value="DUF5123"/>
</dbReference>
<evidence type="ECO:0000313" key="2">
    <source>
        <dbReference type="EMBL" id="SFE53946.1"/>
    </source>
</evidence>
<dbReference type="Pfam" id="PF00041">
    <property type="entry name" value="fn3"/>
    <property type="match status" value="1"/>
</dbReference>
<dbReference type="OrthoDB" id="691503at2"/>